<evidence type="ECO:0000313" key="1">
    <source>
        <dbReference type="EMBL" id="RZC54243.1"/>
    </source>
</evidence>
<dbReference type="STRING" id="3469.A0A4Y7IZC8"/>
<organism evidence="1 2">
    <name type="scientific">Papaver somniferum</name>
    <name type="common">Opium poppy</name>
    <dbReference type="NCBI Taxonomy" id="3469"/>
    <lineage>
        <taxon>Eukaryota</taxon>
        <taxon>Viridiplantae</taxon>
        <taxon>Streptophyta</taxon>
        <taxon>Embryophyta</taxon>
        <taxon>Tracheophyta</taxon>
        <taxon>Spermatophyta</taxon>
        <taxon>Magnoliopsida</taxon>
        <taxon>Ranunculales</taxon>
        <taxon>Papaveraceae</taxon>
        <taxon>Papaveroideae</taxon>
        <taxon>Papaver</taxon>
    </lineage>
</organism>
<accession>A0A4Y7IZC8</accession>
<evidence type="ECO:0008006" key="3">
    <source>
        <dbReference type="Google" id="ProtNLM"/>
    </source>
</evidence>
<gene>
    <name evidence="1" type="ORF">C5167_013115</name>
</gene>
<dbReference type="AlphaFoldDB" id="A0A4Y7IZC8"/>
<dbReference type="EMBL" id="CM010717">
    <property type="protein sequence ID" value="RZC54243.1"/>
    <property type="molecule type" value="Genomic_DNA"/>
</dbReference>
<sequence length="141" mass="15658">MTTIRNFCCNDLLGITPILMDQFSSTQNGKPIDQAKMSWYLNQLAKLSRYFFVAESPGNRVTGYGTARIEGTNTTAKGCIVTHVAVYETSDMYDAVDCLNIMPSTNLTHIGLEEMVSIVRFQLLAGVRFVNSVFNCKSILV</sequence>
<keyword evidence="2" id="KW-1185">Reference proteome</keyword>
<name>A0A4Y7IZC8_PAPSO</name>
<dbReference type="Gramene" id="RZC54243">
    <property type="protein sequence ID" value="RZC54243"/>
    <property type="gene ID" value="C5167_013115"/>
</dbReference>
<proteinExistence type="predicted"/>
<dbReference type="Gene3D" id="3.40.630.30">
    <property type="match status" value="1"/>
</dbReference>
<protein>
    <recommendedName>
        <fullName evidence="3">N-acetyltransferase domain-containing protein</fullName>
    </recommendedName>
</protein>
<dbReference type="Proteomes" id="UP000316621">
    <property type="component" value="Chromosome 3"/>
</dbReference>
<reference evidence="1 2" key="1">
    <citation type="journal article" date="2018" name="Science">
        <title>The opium poppy genome and morphinan production.</title>
        <authorList>
            <person name="Guo L."/>
            <person name="Winzer T."/>
            <person name="Yang X."/>
            <person name="Li Y."/>
            <person name="Ning Z."/>
            <person name="He Z."/>
            <person name="Teodor R."/>
            <person name="Lu Y."/>
            <person name="Bowser T.A."/>
            <person name="Graham I.A."/>
            <person name="Ye K."/>
        </authorList>
    </citation>
    <scope>NUCLEOTIDE SEQUENCE [LARGE SCALE GENOMIC DNA]</scope>
    <source>
        <strain evidence="2">cv. HN1</strain>
        <tissue evidence="1">Leaves</tissue>
    </source>
</reference>
<evidence type="ECO:0000313" key="2">
    <source>
        <dbReference type="Proteomes" id="UP000316621"/>
    </source>
</evidence>